<evidence type="ECO:0000313" key="2">
    <source>
        <dbReference type="EMBL" id="KIJ36510.1"/>
    </source>
</evidence>
<feature type="region of interest" description="Disordered" evidence="1">
    <location>
        <begin position="1"/>
        <end position="53"/>
    </location>
</feature>
<protein>
    <submittedName>
        <fullName evidence="2">Uncharacterized protein</fullName>
    </submittedName>
</protein>
<proteinExistence type="predicted"/>
<accession>A0A0C9VFY6</accession>
<sequence>MPASLDSMPPSPNMQITASGILSSPSSLLPTPPLPAPNKVMTPPFITPQPTEVSQAAEMPLPPSVTPLTPVPLSLPSTTNHLQPEPAPSLTAHVASPFRVNLENSGESIPTDIVCPGMLTIAQNLELHEEQVGHDEWVFQKAREWKVKPLTITKNMDTDHHEQQAGWETIQKEVVVKKKKKKKADGEGTGDGGERIDIMGLMPKSKLAILKERCSDKYTKFNKLHHQNNVGAEELESLKNEKACIETKYDELNDPNKIEFCEDNTQKLIQQECKEFTSHAVYYWAHGLAILGVILNVDPMEPVASSYNIIFTGCDVIRKFMDMQKVNLRVFMQDGETFCMTEELDERKHKELSLA</sequence>
<evidence type="ECO:0000313" key="3">
    <source>
        <dbReference type="Proteomes" id="UP000054279"/>
    </source>
</evidence>
<gene>
    <name evidence="2" type="ORF">M422DRAFT_261065</name>
</gene>
<dbReference type="EMBL" id="KN837177">
    <property type="protein sequence ID" value="KIJ36510.1"/>
    <property type="molecule type" value="Genomic_DNA"/>
</dbReference>
<name>A0A0C9VFY6_SPHS4</name>
<dbReference type="Proteomes" id="UP000054279">
    <property type="component" value="Unassembled WGS sequence"/>
</dbReference>
<organism evidence="2 3">
    <name type="scientific">Sphaerobolus stellatus (strain SS14)</name>
    <dbReference type="NCBI Taxonomy" id="990650"/>
    <lineage>
        <taxon>Eukaryota</taxon>
        <taxon>Fungi</taxon>
        <taxon>Dikarya</taxon>
        <taxon>Basidiomycota</taxon>
        <taxon>Agaricomycotina</taxon>
        <taxon>Agaricomycetes</taxon>
        <taxon>Phallomycetidae</taxon>
        <taxon>Geastrales</taxon>
        <taxon>Sphaerobolaceae</taxon>
        <taxon>Sphaerobolus</taxon>
    </lineage>
</organism>
<keyword evidence="3" id="KW-1185">Reference proteome</keyword>
<reference evidence="2 3" key="1">
    <citation type="submission" date="2014-06" db="EMBL/GenBank/DDBJ databases">
        <title>Evolutionary Origins and Diversification of the Mycorrhizal Mutualists.</title>
        <authorList>
            <consortium name="DOE Joint Genome Institute"/>
            <consortium name="Mycorrhizal Genomics Consortium"/>
            <person name="Kohler A."/>
            <person name="Kuo A."/>
            <person name="Nagy L.G."/>
            <person name="Floudas D."/>
            <person name="Copeland A."/>
            <person name="Barry K.W."/>
            <person name="Cichocki N."/>
            <person name="Veneault-Fourrey C."/>
            <person name="LaButti K."/>
            <person name="Lindquist E.A."/>
            <person name="Lipzen A."/>
            <person name="Lundell T."/>
            <person name="Morin E."/>
            <person name="Murat C."/>
            <person name="Riley R."/>
            <person name="Ohm R."/>
            <person name="Sun H."/>
            <person name="Tunlid A."/>
            <person name="Henrissat B."/>
            <person name="Grigoriev I.V."/>
            <person name="Hibbett D.S."/>
            <person name="Martin F."/>
        </authorList>
    </citation>
    <scope>NUCLEOTIDE SEQUENCE [LARGE SCALE GENOMIC DNA]</scope>
    <source>
        <strain evidence="2 3">SS14</strain>
    </source>
</reference>
<dbReference type="HOGENOM" id="CLU_781124_0_0_1"/>
<evidence type="ECO:0000256" key="1">
    <source>
        <dbReference type="SAM" id="MobiDB-lite"/>
    </source>
</evidence>
<dbReference type="AlphaFoldDB" id="A0A0C9VFY6"/>